<dbReference type="CDD" id="cd06168">
    <property type="entry name" value="LSMD1"/>
    <property type="match status" value="1"/>
</dbReference>
<keyword evidence="4" id="KW-1185">Reference proteome</keyword>
<dbReference type="InterPro" id="IPR010920">
    <property type="entry name" value="LSM_dom_sf"/>
</dbReference>
<dbReference type="EMBL" id="CP003010">
    <property type="protein sequence ID" value="AEO66107.1"/>
    <property type="molecule type" value="Genomic_DNA"/>
</dbReference>
<dbReference type="GeneID" id="11514928"/>
<feature type="compositionally biased region" description="Low complexity" evidence="1">
    <location>
        <begin position="127"/>
        <end position="137"/>
    </location>
</feature>
<dbReference type="InterPro" id="IPR050914">
    <property type="entry name" value="snRNP_SmB/NAA38-like"/>
</dbReference>
<dbReference type="GO" id="GO:0031417">
    <property type="term" value="C:NatC complex"/>
    <property type="evidence" value="ECO:0007669"/>
    <property type="project" value="InterPro"/>
</dbReference>
<dbReference type="SUPFAM" id="SSF50182">
    <property type="entry name" value="Sm-like ribonucleoproteins"/>
    <property type="match status" value="1"/>
</dbReference>
<dbReference type="PANTHER" id="PTHR10701:SF5">
    <property type="entry name" value="N-ALPHA-ACETYLTRANSFERASE 38, NATC AUXILIARY SUBUNIT"/>
    <property type="match status" value="1"/>
</dbReference>
<dbReference type="Gene3D" id="2.30.30.100">
    <property type="match status" value="1"/>
</dbReference>
<feature type="region of interest" description="Disordered" evidence="1">
    <location>
        <begin position="73"/>
        <end position="137"/>
    </location>
</feature>
<reference evidence="3 4" key="1">
    <citation type="journal article" date="2011" name="Nat. Biotechnol.">
        <title>Comparative genomic analysis of the thermophilic biomass-degrading fungi Myceliophthora thermophila and Thielavia terrestris.</title>
        <authorList>
            <person name="Berka R.M."/>
            <person name="Grigoriev I.V."/>
            <person name="Otillar R."/>
            <person name="Salamov A."/>
            <person name="Grimwood J."/>
            <person name="Reid I."/>
            <person name="Ishmael N."/>
            <person name="John T."/>
            <person name="Darmond C."/>
            <person name="Moisan M.-C."/>
            <person name="Henrissat B."/>
            <person name="Coutinho P.M."/>
            <person name="Lombard V."/>
            <person name="Natvig D.O."/>
            <person name="Lindquist E."/>
            <person name="Schmutz J."/>
            <person name="Lucas S."/>
            <person name="Harris P."/>
            <person name="Powlowski J."/>
            <person name="Bellemare A."/>
            <person name="Taylor D."/>
            <person name="Butler G."/>
            <person name="de Vries R.P."/>
            <person name="Allijn I.E."/>
            <person name="van den Brink J."/>
            <person name="Ushinsky S."/>
            <person name="Storms R."/>
            <person name="Powell A.J."/>
            <person name="Paulsen I.T."/>
            <person name="Elbourne L.D.H."/>
            <person name="Baker S.E."/>
            <person name="Magnuson J."/>
            <person name="LaBoissiere S."/>
            <person name="Clutterbuck A.J."/>
            <person name="Martinez D."/>
            <person name="Wogulis M."/>
            <person name="de Leon A.L."/>
            <person name="Rey M.W."/>
            <person name="Tsang A."/>
        </authorList>
    </citation>
    <scope>NUCLEOTIDE SEQUENCE [LARGE SCALE GENOMIC DNA]</scope>
    <source>
        <strain evidence="4">ATCC 38088 / NRRL 8126</strain>
    </source>
</reference>
<dbReference type="HOGENOM" id="CLU_076902_4_0_1"/>
<feature type="domain" description="Sm" evidence="2">
    <location>
        <begin position="20"/>
        <end position="162"/>
    </location>
</feature>
<evidence type="ECO:0000256" key="1">
    <source>
        <dbReference type="SAM" id="MobiDB-lite"/>
    </source>
</evidence>
<dbReference type="AlphaFoldDB" id="G2R4R7"/>
<sequence length="197" mass="20158">MSTNTSTPPIQTPQKAEATAFLQSLLNKNLRVTTTDNRMFWGAFKCTDSESNIVLEHTYEYRHPTPREILSQAAALSSPSPSTPTTTTAAAAATASSSSSSSAAAQAATAADGGGSDRDGRGGTGTETGSSSSSAGTVTLEMTSRYLGLVVVPGKHIVRIEAEEFASQLRGRQGGAGERQGRGGVFGTAGGEGVRVS</sequence>
<gene>
    <name evidence="3" type="ORF">THITE_2113946</name>
</gene>
<dbReference type="SMART" id="SM00651">
    <property type="entry name" value="Sm"/>
    <property type="match status" value="1"/>
</dbReference>
<accession>G2R4R7</accession>
<organism evidence="3 4">
    <name type="scientific">Thermothielavioides terrestris (strain ATCC 38088 / NRRL 8126)</name>
    <name type="common">Thielavia terrestris</name>
    <dbReference type="NCBI Taxonomy" id="578455"/>
    <lineage>
        <taxon>Eukaryota</taxon>
        <taxon>Fungi</taxon>
        <taxon>Dikarya</taxon>
        <taxon>Ascomycota</taxon>
        <taxon>Pezizomycotina</taxon>
        <taxon>Sordariomycetes</taxon>
        <taxon>Sordariomycetidae</taxon>
        <taxon>Sordariales</taxon>
        <taxon>Chaetomiaceae</taxon>
        <taxon>Thermothielavioides</taxon>
        <taxon>Thermothielavioides terrestris</taxon>
    </lineage>
</organism>
<dbReference type="RefSeq" id="XP_003652443.1">
    <property type="nucleotide sequence ID" value="XM_003652395.1"/>
</dbReference>
<feature type="compositionally biased region" description="Gly residues" evidence="1">
    <location>
        <begin position="172"/>
        <end position="197"/>
    </location>
</feature>
<dbReference type="STRING" id="578455.G2R4R7"/>
<dbReference type="OrthoDB" id="368909at2759"/>
<feature type="region of interest" description="Disordered" evidence="1">
    <location>
        <begin position="169"/>
        <end position="197"/>
    </location>
</feature>
<proteinExistence type="predicted"/>
<protein>
    <recommendedName>
        <fullName evidence="2">Sm domain-containing protein</fullName>
    </recommendedName>
</protein>
<dbReference type="KEGG" id="ttt:THITE_2113946"/>
<dbReference type="InterPro" id="IPR034110">
    <property type="entry name" value="LSMD1_Sm"/>
</dbReference>
<dbReference type="InterPro" id="IPR001163">
    <property type="entry name" value="Sm_dom_euk/arc"/>
</dbReference>
<feature type="compositionally biased region" description="Low complexity" evidence="1">
    <location>
        <begin position="73"/>
        <end position="111"/>
    </location>
</feature>
<evidence type="ECO:0000313" key="4">
    <source>
        <dbReference type="Proteomes" id="UP000008181"/>
    </source>
</evidence>
<evidence type="ECO:0000259" key="2">
    <source>
        <dbReference type="SMART" id="SM00651"/>
    </source>
</evidence>
<dbReference type="PANTHER" id="PTHR10701">
    <property type="entry name" value="SMALL NUCLEAR RIBONUCLEOPROTEIN-ASSOCIATED PROTEIN B AND N"/>
    <property type="match status" value="1"/>
</dbReference>
<evidence type="ECO:0000313" key="3">
    <source>
        <dbReference type="EMBL" id="AEO66107.1"/>
    </source>
</evidence>
<dbReference type="Pfam" id="PF01423">
    <property type="entry name" value="LSM"/>
    <property type="match status" value="1"/>
</dbReference>
<dbReference type="Proteomes" id="UP000008181">
    <property type="component" value="Chromosome 2"/>
</dbReference>
<name>G2R4R7_THETT</name>
<dbReference type="eggNOG" id="KOG3168">
    <property type="taxonomic scope" value="Eukaryota"/>
</dbReference>